<dbReference type="PANTHER" id="PTHR33179">
    <property type="entry name" value="VQ MOTIF-CONTAINING PROTEIN"/>
    <property type="match status" value="1"/>
</dbReference>
<sequence>MDSGGSGSGDGGGDVNPATHYNPVPIVPPRSSFFDPTSFTQSLNPNPNPNSNSMFNLDSLWSGNPNSNPVYDPYPVGDEMNPESGIEKLGTAAAARNPKKRTRASRRAPTTVLTTDTTNFRQMVQEFTGIPNTPFSASSSSSNFSRRLDLYGGGSGIAIGNLPVQPFRPSAQKIQLTATSNFHFPPSETHARAKQPLSLSNLQNQMFPFQSVSPSTIPQQINATERENQRSEQPDAYFSSSSTSLKRWRGQNENLVNFEGRNGNSQDDVVALRNDGDQNPGNDDSWICPSD</sequence>
<protein>
    <recommendedName>
        <fullName evidence="2">VQ domain-containing protein</fullName>
    </recommendedName>
</protein>
<name>A0AAP0E0Y0_9ASTR</name>
<evidence type="ECO:0000256" key="1">
    <source>
        <dbReference type="SAM" id="MobiDB-lite"/>
    </source>
</evidence>
<reference evidence="3 4" key="1">
    <citation type="submission" date="2024-04" db="EMBL/GenBank/DDBJ databases">
        <title>The reference genome of an endangered Asteraceae, Deinandra increscens subsp. villosa, native to the Central Coast of California.</title>
        <authorList>
            <person name="Guilliams M."/>
            <person name="Hasenstab-Lehman K."/>
            <person name="Meyer R."/>
            <person name="Mcevoy S."/>
        </authorList>
    </citation>
    <scope>NUCLEOTIDE SEQUENCE [LARGE SCALE GENOMIC DNA]</scope>
    <source>
        <tissue evidence="3">Leaf</tissue>
    </source>
</reference>
<accession>A0AAP0E0Y0</accession>
<dbReference type="Proteomes" id="UP001408789">
    <property type="component" value="Unassembled WGS sequence"/>
</dbReference>
<dbReference type="InterPro" id="IPR008889">
    <property type="entry name" value="VQ"/>
</dbReference>
<feature type="compositionally biased region" description="Gly residues" evidence="1">
    <location>
        <begin position="1"/>
        <end position="14"/>
    </location>
</feature>
<feature type="region of interest" description="Disordered" evidence="1">
    <location>
        <begin position="257"/>
        <end position="291"/>
    </location>
</feature>
<dbReference type="PANTHER" id="PTHR33179:SF4">
    <property type="entry name" value="VQ MOTIF-CONTAINING PROTEIN"/>
    <property type="match status" value="1"/>
</dbReference>
<evidence type="ECO:0000313" key="4">
    <source>
        <dbReference type="Proteomes" id="UP001408789"/>
    </source>
</evidence>
<feature type="region of interest" description="Disordered" evidence="1">
    <location>
        <begin position="222"/>
        <end position="245"/>
    </location>
</feature>
<feature type="compositionally biased region" description="Polar residues" evidence="1">
    <location>
        <begin position="54"/>
        <end position="69"/>
    </location>
</feature>
<gene>
    <name evidence="3" type="ORF">SSX86_000572</name>
</gene>
<evidence type="ECO:0000259" key="2">
    <source>
        <dbReference type="Pfam" id="PF05678"/>
    </source>
</evidence>
<dbReference type="AlphaFoldDB" id="A0AAP0E0Y0"/>
<feature type="region of interest" description="Disordered" evidence="1">
    <location>
        <begin position="91"/>
        <end position="110"/>
    </location>
</feature>
<comment type="caution">
    <text evidence="3">The sequence shown here is derived from an EMBL/GenBank/DDBJ whole genome shotgun (WGS) entry which is preliminary data.</text>
</comment>
<dbReference type="EMBL" id="JBCNJP010000002">
    <property type="protein sequence ID" value="KAK9080814.1"/>
    <property type="molecule type" value="Genomic_DNA"/>
</dbReference>
<organism evidence="3 4">
    <name type="scientific">Deinandra increscens subsp. villosa</name>
    <dbReference type="NCBI Taxonomy" id="3103831"/>
    <lineage>
        <taxon>Eukaryota</taxon>
        <taxon>Viridiplantae</taxon>
        <taxon>Streptophyta</taxon>
        <taxon>Embryophyta</taxon>
        <taxon>Tracheophyta</taxon>
        <taxon>Spermatophyta</taxon>
        <taxon>Magnoliopsida</taxon>
        <taxon>eudicotyledons</taxon>
        <taxon>Gunneridae</taxon>
        <taxon>Pentapetalae</taxon>
        <taxon>asterids</taxon>
        <taxon>campanulids</taxon>
        <taxon>Asterales</taxon>
        <taxon>Asteraceae</taxon>
        <taxon>Asteroideae</taxon>
        <taxon>Heliantheae alliance</taxon>
        <taxon>Madieae</taxon>
        <taxon>Madiinae</taxon>
        <taxon>Deinandra</taxon>
    </lineage>
</organism>
<feature type="compositionally biased region" description="Low complexity" evidence="1">
    <location>
        <begin position="42"/>
        <end position="53"/>
    </location>
</feature>
<dbReference type="Pfam" id="PF05678">
    <property type="entry name" value="VQ"/>
    <property type="match status" value="1"/>
</dbReference>
<evidence type="ECO:0000313" key="3">
    <source>
        <dbReference type="EMBL" id="KAK9080814.1"/>
    </source>
</evidence>
<feature type="region of interest" description="Disordered" evidence="1">
    <location>
        <begin position="1"/>
        <end position="84"/>
    </location>
</feature>
<feature type="compositionally biased region" description="Basic and acidic residues" evidence="1">
    <location>
        <begin position="224"/>
        <end position="233"/>
    </location>
</feature>
<proteinExistence type="predicted"/>
<feature type="compositionally biased region" description="Basic residues" evidence="1">
    <location>
        <begin position="97"/>
        <end position="106"/>
    </location>
</feature>
<feature type="domain" description="VQ" evidence="2">
    <location>
        <begin position="107"/>
        <end position="134"/>
    </location>
</feature>
<dbReference type="InterPro" id="IPR039609">
    <property type="entry name" value="VQ_15/22"/>
</dbReference>
<keyword evidence="4" id="KW-1185">Reference proteome</keyword>